<name>A0AAW8DKK3_9MICC</name>
<comment type="caution">
    <text evidence="2">The sequence shown here is derived from an EMBL/GenBank/DDBJ whole genome shotgun (WGS) entry which is preliminary data.</text>
</comment>
<reference evidence="2 4" key="1">
    <citation type="submission" date="2023-07" db="EMBL/GenBank/DDBJ databases">
        <title>Sorghum-associated microbial communities from plants grown in Nebraska, USA.</title>
        <authorList>
            <person name="Schachtman D."/>
        </authorList>
    </citation>
    <scope>NUCLEOTIDE SEQUENCE</scope>
    <source>
        <strain evidence="2">DS1006</strain>
        <strain evidence="3 4">DS1016</strain>
    </source>
</reference>
<sequence length="40" mass="4207">MAHIGPFASEAHAAMRGLPPFNGPELGRAVLAGSRPPRLR</sequence>
<evidence type="ECO:0000313" key="5">
    <source>
        <dbReference type="Proteomes" id="UP001242995"/>
    </source>
</evidence>
<dbReference type="AlphaFoldDB" id="A0AAW8DKK3"/>
<organism evidence="2 5">
    <name type="scientific">Arthrobacter bambusae</name>
    <dbReference type="NCBI Taxonomy" id="1338426"/>
    <lineage>
        <taxon>Bacteria</taxon>
        <taxon>Bacillati</taxon>
        <taxon>Actinomycetota</taxon>
        <taxon>Actinomycetes</taxon>
        <taxon>Micrococcales</taxon>
        <taxon>Micrococcaceae</taxon>
        <taxon>Arthrobacter</taxon>
    </lineage>
</organism>
<dbReference type="Proteomes" id="UP001230951">
    <property type="component" value="Unassembled WGS sequence"/>
</dbReference>
<evidence type="ECO:0000256" key="1">
    <source>
        <dbReference type="SAM" id="MobiDB-lite"/>
    </source>
</evidence>
<proteinExistence type="predicted"/>
<gene>
    <name evidence="2" type="ORF">J2S90_003869</name>
    <name evidence="3" type="ORF">J2S93_004013</name>
</gene>
<protein>
    <submittedName>
        <fullName evidence="2">Uncharacterized protein</fullName>
    </submittedName>
</protein>
<evidence type="ECO:0000313" key="2">
    <source>
        <dbReference type="EMBL" id="MDP9906882.1"/>
    </source>
</evidence>
<dbReference type="EMBL" id="JAUSTF010000013">
    <property type="protein sequence ID" value="MDQ0182560.1"/>
    <property type="molecule type" value="Genomic_DNA"/>
</dbReference>
<dbReference type="EMBL" id="JAUSRG010000015">
    <property type="protein sequence ID" value="MDP9906882.1"/>
    <property type="molecule type" value="Genomic_DNA"/>
</dbReference>
<accession>A0AAW8DKK3</accession>
<evidence type="ECO:0000313" key="4">
    <source>
        <dbReference type="Proteomes" id="UP001230951"/>
    </source>
</evidence>
<evidence type="ECO:0000313" key="3">
    <source>
        <dbReference type="EMBL" id="MDQ0182560.1"/>
    </source>
</evidence>
<keyword evidence="4" id="KW-1185">Reference proteome</keyword>
<feature type="region of interest" description="Disordered" evidence="1">
    <location>
        <begin position="15"/>
        <end position="40"/>
    </location>
</feature>
<dbReference type="Proteomes" id="UP001242995">
    <property type="component" value="Unassembled WGS sequence"/>
</dbReference>